<organism evidence="3 4">
    <name type="scientific">Marinobacter daqiaonensis</name>
    <dbReference type="NCBI Taxonomy" id="650891"/>
    <lineage>
        <taxon>Bacteria</taxon>
        <taxon>Pseudomonadati</taxon>
        <taxon>Pseudomonadota</taxon>
        <taxon>Gammaproteobacteria</taxon>
        <taxon>Pseudomonadales</taxon>
        <taxon>Marinobacteraceae</taxon>
        <taxon>Marinobacter</taxon>
    </lineage>
</organism>
<dbReference type="RefSeq" id="WP_092008857.1">
    <property type="nucleotide sequence ID" value="NZ_FOYW01000001.1"/>
</dbReference>
<protein>
    <submittedName>
        <fullName evidence="3">PEP-CTERM protein-sorting domain-containing protein</fullName>
    </submittedName>
</protein>
<evidence type="ECO:0000313" key="4">
    <source>
        <dbReference type="Proteomes" id="UP000198644"/>
    </source>
</evidence>
<gene>
    <name evidence="3" type="ORF">SAMN05216203_0656</name>
</gene>
<proteinExistence type="predicted"/>
<dbReference type="Proteomes" id="UP000198644">
    <property type="component" value="Unassembled WGS sequence"/>
</dbReference>
<dbReference type="InterPro" id="IPR013424">
    <property type="entry name" value="Ice-binding_C"/>
</dbReference>
<feature type="chain" id="PRO_5011550408" evidence="1">
    <location>
        <begin position="23"/>
        <end position="181"/>
    </location>
</feature>
<dbReference type="AlphaFoldDB" id="A0A1I6GZY8"/>
<feature type="signal peptide" evidence="1">
    <location>
        <begin position="1"/>
        <end position="22"/>
    </location>
</feature>
<keyword evidence="4" id="KW-1185">Reference proteome</keyword>
<dbReference type="NCBIfam" id="TIGR02595">
    <property type="entry name" value="PEP_CTERM"/>
    <property type="match status" value="1"/>
</dbReference>
<dbReference type="EMBL" id="FOYW01000001">
    <property type="protein sequence ID" value="SFR47759.1"/>
    <property type="molecule type" value="Genomic_DNA"/>
</dbReference>
<accession>A0A1I6GZY8</accession>
<sequence>MKNVFRYLLLALSLGVAGQLSAGVLLNSLTVNYSGGNSIVFTFDDQVYDPFYGPFEAFGGVVASSNPFGDVLPDNMNLGLYIGEDETAINITSFYAYWYDPAGYPVDTTCEIYDFDLACYGPGINDVEYTYLGHSFDAVAAVAEPPENEVSEPGTLLLLALGLAALGLLRGRVSLSAPRAA</sequence>
<feature type="domain" description="Ice-binding protein C-terminal" evidence="2">
    <location>
        <begin position="150"/>
        <end position="170"/>
    </location>
</feature>
<name>A0A1I6GZY8_9GAMM</name>
<keyword evidence="1" id="KW-0732">Signal</keyword>
<evidence type="ECO:0000313" key="3">
    <source>
        <dbReference type="EMBL" id="SFR47759.1"/>
    </source>
</evidence>
<evidence type="ECO:0000256" key="1">
    <source>
        <dbReference type="SAM" id="SignalP"/>
    </source>
</evidence>
<evidence type="ECO:0000259" key="2">
    <source>
        <dbReference type="Pfam" id="PF07589"/>
    </source>
</evidence>
<reference evidence="3 4" key="1">
    <citation type="submission" date="2016-10" db="EMBL/GenBank/DDBJ databases">
        <authorList>
            <person name="de Groot N.N."/>
        </authorList>
    </citation>
    <scope>NUCLEOTIDE SEQUENCE [LARGE SCALE GENOMIC DNA]</scope>
    <source>
        <strain evidence="3 4">CGMCC 1.9167</strain>
    </source>
</reference>
<dbReference type="Pfam" id="PF07589">
    <property type="entry name" value="PEP-CTERM"/>
    <property type="match status" value="1"/>
</dbReference>